<evidence type="ECO:0000313" key="2">
    <source>
        <dbReference type="Proteomes" id="UP000542695"/>
    </source>
</evidence>
<name>A0A7Y8D3Y7_PSEPU</name>
<comment type="caution">
    <text evidence="1">The sequence shown here is derived from an EMBL/GenBank/DDBJ whole genome shotgun (WGS) entry which is preliminary data.</text>
</comment>
<dbReference type="AlphaFoldDB" id="A0A7Y8D3Y7"/>
<reference evidence="1 2" key="1">
    <citation type="submission" date="2020-04" db="EMBL/GenBank/DDBJ databases">
        <title>Molecular characterization of pseudomonads from Agaricus bisporus reveal novel blotch 2 pathogens in Western Europe.</title>
        <authorList>
            <person name="Taparia T."/>
            <person name="Krijger M."/>
            <person name="Haynes E."/>
            <person name="Elpinstone J.G."/>
            <person name="Noble R."/>
            <person name="Van Der Wolf J."/>
        </authorList>
    </citation>
    <scope>NUCLEOTIDE SEQUENCE [LARGE SCALE GENOMIC DNA]</scope>
    <source>
        <strain evidence="1 2">P7765</strain>
    </source>
</reference>
<gene>
    <name evidence="1" type="ORF">HX798_23000</name>
</gene>
<protein>
    <submittedName>
        <fullName evidence="1">Uncharacterized protein</fullName>
    </submittedName>
</protein>
<organism evidence="1 2">
    <name type="scientific">Pseudomonas putida</name>
    <name type="common">Arthrobacter siderocapsulatus</name>
    <dbReference type="NCBI Taxonomy" id="303"/>
    <lineage>
        <taxon>Bacteria</taxon>
        <taxon>Pseudomonadati</taxon>
        <taxon>Pseudomonadota</taxon>
        <taxon>Gammaproteobacteria</taxon>
        <taxon>Pseudomonadales</taxon>
        <taxon>Pseudomonadaceae</taxon>
        <taxon>Pseudomonas</taxon>
    </lineage>
</organism>
<sequence length="104" mass="10982">MTSTHTYDSTGEVYDATQCDEHVLAGHTLLVPREGVVGLCWTWPVAVTEHPGELHAMSDAPAEIVADAGWTTAQIQHAVAVAIEHNLPVAAWARAAAGETTLPS</sequence>
<proteinExistence type="predicted"/>
<evidence type="ECO:0000313" key="1">
    <source>
        <dbReference type="EMBL" id="NWC83134.1"/>
    </source>
</evidence>
<accession>A0A7Y8D3Y7</accession>
<dbReference type="Proteomes" id="UP000542695">
    <property type="component" value="Unassembled WGS sequence"/>
</dbReference>
<dbReference type="RefSeq" id="WP_177011030.1">
    <property type="nucleotide sequence ID" value="NZ_JACARV010000080.1"/>
</dbReference>
<dbReference type="EMBL" id="JACARV010000080">
    <property type="protein sequence ID" value="NWC83134.1"/>
    <property type="molecule type" value="Genomic_DNA"/>
</dbReference>